<keyword evidence="4 6" id="KW-0521">NADP</keyword>
<evidence type="ECO:0000256" key="5">
    <source>
        <dbReference type="ARBA" id="ARBA00023002"/>
    </source>
</evidence>
<dbReference type="STRING" id="137733.SAMN05421767_1446"/>
<comment type="similarity">
    <text evidence="6">Belongs to the ferredoxin--NADP reductase type 2 family.</text>
</comment>
<dbReference type="EMBL" id="FOGF01000044">
    <property type="protein sequence ID" value="SER38202.1"/>
    <property type="molecule type" value="Genomic_DNA"/>
</dbReference>
<dbReference type="SUPFAM" id="SSF51905">
    <property type="entry name" value="FAD/NAD(P)-binding domain"/>
    <property type="match status" value="1"/>
</dbReference>
<dbReference type="Proteomes" id="UP000198556">
    <property type="component" value="Unassembled WGS sequence"/>
</dbReference>
<accession>A0A1H9NQM1</accession>
<dbReference type="InterPro" id="IPR023753">
    <property type="entry name" value="FAD/NAD-binding_dom"/>
</dbReference>
<dbReference type="OrthoDB" id="9806179at2"/>
<dbReference type="PRINTS" id="PR00368">
    <property type="entry name" value="FADPNR"/>
</dbReference>
<sequence length="329" mass="36552">MDTKEIMDITIIGGGPVGLYTAFYAGLRQAKVKIIESLPQLGGQPGMLYPEKMIYDIPAYPEIMAGTLITNLKKQLSRFKDTTICLGEEAFQLKKVDDIFEITTTKATHYSKAIIIACGNGAFRPRRLEIENAELYENTNLHYFVNNIEQFRNRRVAICGGGDSAIDWALTLEPLAKEVHVIHRRKQFRAQEHSVNQMLESDIHVLTPFVPLRINGDGKTLSSVTFKEVRGEKAETIEVDDFLVNYGFSSSIGGLKNWGFEVERNSIITNSKTETTIPGIYAVGDIATYPGKVKMIASGFGEAPTAVNNAVSFINPDERAHPMHSTSLF</sequence>
<dbReference type="PRINTS" id="PR00469">
    <property type="entry name" value="PNDRDTASEII"/>
</dbReference>
<dbReference type="AlphaFoldDB" id="A0A1H9NQM1"/>
<dbReference type="GO" id="GO:0050660">
    <property type="term" value="F:flavin adenine dinucleotide binding"/>
    <property type="evidence" value="ECO:0007669"/>
    <property type="project" value="UniProtKB-UniRule"/>
</dbReference>
<feature type="binding site" evidence="6">
    <location>
        <position position="44"/>
    </location>
    <ligand>
        <name>FAD</name>
        <dbReference type="ChEBI" id="CHEBI:57692"/>
    </ligand>
</feature>
<protein>
    <recommendedName>
        <fullName evidence="6">Ferredoxin--NADP reductase</fullName>
        <shortName evidence="6">FNR</shortName>
        <shortName evidence="6">Fd-NADP(+) reductase</shortName>
        <ecNumber evidence="6">1.18.1.2</ecNumber>
    </recommendedName>
</protein>
<evidence type="ECO:0000256" key="2">
    <source>
        <dbReference type="ARBA" id="ARBA00022630"/>
    </source>
</evidence>
<dbReference type="EC" id="1.18.1.2" evidence="6"/>
<keyword evidence="3 6" id="KW-0274">FAD</keyword>
<evidence type="ECO:0000256" key="6">
    <source>
        <dbReference type="HAMAP-Rule" id="MF_01685"/>
    </source>
</evidence>
<comment type="catalytic activity">
    <reaction evidence="6">
        <text>2 reduced [2Fe-2S]-[ferredoxin] + NADP(+) + H(+) = 2 oxidized [2Fe-2S]-[ferredoxin] + NADPH</text>
        <dbReference type="Rhea" id="RHEA:20125"/>
        <dbReference type="Rhea" id="RHEA-COMP:10000"/>
        <dbReference type="Rhea" id="RHEA-COMP:10001"/>
        <dbReference type="ChEBI" id="CHEBI:15378"/>
        <dbReference type="ChEBI" id="CHEBI:33737"/>
        <dbReference type="ChEBI" id="CHEBI:33738"/>
        <dbReference type="ChEBI" id="CHEBI:57783"/>
        <dbReference type="ChEBI" id="CHEBI:58349"/>
        <dbReference type="EC" id="1.18.1.2"/>
    </reaction>
</comment>
<evidence type="ECO:0000256" key="1">
    <source>
        <dbReference type="ARBA" id="ARBA00011738"/>
    </source>
</evidence>
<dbReference type="InterPro" id="IPR036188">
    <property type="entry name" value="FAD/NAD-bd_sf"/>
</dbReference>
<comment type="subunit">
    <text evidence="1 6">Homodimer.</text>
</comment>
<gene>
    <name evidence="8" type="ORF">SAMN05421767_1446</name>
</gene>
<feature type="binding site" evidence="6">
    <location>
        <position position="326"/>
    </location>
    <ligand>
        <name>FAD</name>
        <dbReference type="ChEBI" id="CHEBI:57692"/>
    </ligand>
</feature>
<feature type="binding site" evidence="6">
    <location>
        <position position="36"/>
    </location>
    <ligand>
        <name>FAD</name>
        <dbReference type="ChEBI" id="CHEBI:57692"/>
    </ligand>
</feature>
<dbReference type="Gene3D" id="3.50.50.60">
    <property type="entry name" value="FAD/NAD(P)-binding domain"/>
    <property type="match status" value="2"/>
</dbReference>
<dbReference type="Pfam" id="PF07992">
    <property type="entry name" value="Pyr_redox_2"/>
    <property type="match status" value="1"/>
</dbReference>
<feature type="domain" description="FAD/NAD(P)-binding" evidence="7">
    <location>
        <begin position="7"/>
        <end position="307"/>
    </location>
</feature>
<dbReference type="GO" id="GO:0004324">
    <property type="term" value="F:ferredoxin-NADP+ reductase activity"/>
    <property type="evidence" value="ECO:0007669"/>
    <property type="project" value="UniProtKB-UniRule"/>
</dbReference>
<keyword evidence="9" id="KW-1185">Reference proteome</keyword>
<feature type="binding site" evidence="6">
    <location>
        <position position="49"/>
    </location>
    <ligand>
        <name>FAD</name>
        <dbReference type="ChEBI" id="CHEBI:57692"/>
    </ligand>
</feature>
<dbReference type="InterPro" id="IPR022890">
    <property type="entry name" value="Fd--NADP_Rdtase_type_2"/>
</dbReference>
<reference evidence="8 9" key="1">
    <citation type="submission" date="2016-10" db="EMBL/GenBank/DDBJ databases">
        <authorList>
            <person name="de Groot N.N."/>
        </authorList>
    </citation>
    <scope>NUCLEOTIDE SEQUENCE [LARGE SCALE GENOMIC DNA]</scope>
    <source>
        <strain evidence="8 9">DSM 15827</strain>
    </source>
</reference>
<evidence type="ECO:0000313" key="8">
    <source>
        <dbReference type="EMBL" id="SER38202.1"/>
    </source>
</evidence>
<comment type="caution">
    <text evidence="6">Lacks conserved residue(s) required for the propagation of feature annotation.</text>
</comment>
<feature type="binding site" evidence="6">
    <location>
        <position position="285"/>
    </location>
    <ligand>
        <name>FAD</name>
        <dbReference type="ChEBI" id="CHEBI:57692"/>
    </ligand>
</feature>
<evidence type="ECO:0000256" key="4">
    <source>
        <dbReference type="ARBA" id="ARBA00022857"/>
    </source>
</evidence>
<proteinExistence type="inferred from homology"/>
<organism evidence="8 9">
    <name type="scientific">Granulicatella balaenopterae</name>
    <dbReference type="NCBI Taxonomy" id="137733"/>
    <lineage>
        <taxon>Bacteria</taxon>
        <taxon>Bacillati</taxon>
        <taxon>Bacillota</taxon>
        <taxon>Bacilli</taxon>
        <taxon>Lactobacillales</taxon>
        <taxon>Carnobacteriaceae</taxon>
        <taxon>Granulicatella</taxon>
    </lineage>
</organism>
<comment type="cofactor">
    <cofactor evidence="6">
        <name>FAD</name>
        <dbReference type="ChEBI" id="CHEBI:57692"/>
    </cofactor>
    <text evidence="6">Binds 1 FAD per subunit.</text>
</comment>
<dbReference type="PANTHER" id="PTHR48105">
    <property type="entry name" value="THIOREDOXIN REDUCTASE 1-RELATED-RELATED"/>
    <property type="match status" value="1"/>
</dbReference>
<dbReference type="InterPro" id="IPR050097">
    <property type="entry name" value="Ferredoxin-NADP_redctase_2"/>
</dbReference>
<evidence type="ECO:0000259" key="7">
    <source>
        <dbReference type="Pfam" id="PF07992"/>
    </source>
</evidence>
<evidence type="ECO:0000313" key="9">
    <source>
        <dbReference type="Proteomes" id="UP000198556"/>
    </source>
</evidence>
<dbReference type="HAMAP" id="MF_01685">
    <property type="entry name" value="FENR2"/>
    <property type="match status" value="1"/>
</dbReference>
<keyword evidence="5 6" id="KW-0560">Oxidoreductase</keyword>
<feature type="binding site" evidence="6">
    <location>
        <position position="90"/>
    </location>
    <ligand>
        <name>FAD</name>
        <dbReference type="ChEBI" id="CHEBI:57692"/>
    </ligand>
</feature>
<keyword evidence="2 6" id="KW-0285">Flavoprotein</keyword>
<evidence type="ECO:0000256" key="3">
    <source>
        <dbReference type="ARBA" id="ARBA00022827"/>
    </source>
</evidence>
<dbReference type="GO" id="GO:0050661">
    <property type="term" value="F:NADP binding"/>
    <property type="evidence" value="ECO:0007669"/>
    <property type="project" value="UniProtKB-UniRule"/>
</dbReference>
<feature type="binding site" evidence="6">
    <location>
        <position position="123"/>
    </location>
    <ligand>
        <name>FAD</name>
        <dbReference type="ChEBI" id="CHEBI:57692"/>
    </ligand>
</feature>
<name>A0A1H9NQM1_9LACT</name>